<proteinExistence type="predicted"/>
<accession>A0A1L8TPV1</accession>
<evidence type="ECO:0000313" key="2">
    <source>
        <dbReference type="Proteomes" id="UP000182077"/>
    </source>
</evidence>
<dbReference type="AlphaFoldDB" id="A0A1L8TPV1"/>
<dbReference type="RefSeq" id="WP_071857382.1">
    <property type="nucleotide sequence ID" value="NZ_JBHSHK010000001.1"/>
</dbReference>
<dbReference type="EMBL" id="JXKQ01000003">
    <property type="protein sequence ID" value="OJG46300.1"/>
    <property type="molecule type" value="Genomic_DNA"/>
</dbReference>
<reference evidence="1 2" key="1">
    <citation type="submission" date="2014-12" db="EMBL/GenBank/DDBJ databases">
        <title>Draft genome sequences of 29 type strains of Enterococci.</title>
        <authorList>
            <person name="Zhong Z."/>
            <person name="Sun Z."/>
            <person name="Liu W."/>
            <person name="Zhang W."/>
            <person name="Zhang H."/>
        </authorList>
    </citation>
    <scope>NUCLEOTIDE SEQUENCE [LARGE SCALE GENOMIC DNA]</scope>
    <source>
        <strain evidence="1 2">DSM 17122</strain>
    </source>
</reference>
<keyword evidence="2" id="KW-1185">Reference proteome</keyword>
<evidence type="ECO:0000313" key="1">
    <source>
        <dbReference type="EMBL" id="OJG46300.1"/>
    </source>
</evidence>
<comment type="caution">
    <text evidence="1">The sequence shown here is derived from an EMBL/GenBank/DDBJ whole genome shotgun (WGS) entry which is preliminary data.</text>
</comment>
<organism evidence="1 2">
    <name type="scientific">Enterococcus hermanniensis</name>
    <dbReference type="NCBI Taxonomy" id="249189"/>
    <lineage>
        <taxon>Bacteria</taxon>
        <taxon>Bacillati</taxon>
        <taxon>Bacillota</taxon>
        <taxon>Bacilli</taxon>
        <taxon>Lactobacillales</taxon>
        <taxon>Enterococcaceae</taxon>
        <taxon>Enterococcus</taxon>
    </lineage>
</organism>
<gene>
    <name evidence="1" type="ORF">RV04_GL001466</name>
</gene>
<name>A0A1L8TPV1_9ENTE</name>
<dbReference type="STRING" id="249189.RV04_GL001466"/>
<sequence>MNVSQIKIKVSELISGKYSLDRHALSLGPDKVIKLEQRRRKNFSTTRGIQINDQNQTLQQAWYFGAPYEVNTSRKENNQKIKASAIKVNDAREAKLTIEWQIFPTSA</sequence>
<protein>
    <submittedName>
        <fullName evidence="1">Uncharacterized protein</fullName>
    </submittedName>
</protein>
<dbReference type="Proteomes" id="UP000182077">
    <property type="component" value="Unassembled WGS sequence"/>
</dbReference>